<dbReference type="PROSITE" id="PS51257">
    <property type="entry name" value="PROKAR_LIPOPROTEIN"/>
    <property type="match status" value="1"/>
</dbReference>
<comment type="caution">
    <text evidence="1">The sequence shown here is derived from an EMBL/GenBank/DDBJ whole genome shotgun (WGS) entry which is preliminary data.</text>
</comment>
<protein>
    <recommendedName>
        <fullName evidence="3">Lipoprotein</fullName>
    </recommendedName>
</protein>
<dbReference type="EMBL" id="VANU01000006">
    <property type="protein sequence ID" value="TLP36157.1"/>
    <property type="molecule type" value="Genomic_DNA"/>
</dbReference>
<evidence type="ECO:0008006" key="3">
    <source>
        <dbReference type="Google" id="ProtNLM"/>
    </source>
</evidence>
<reference evidence="1 2" key="1">
    <citation type="submission" date="2019-05" db="EMBL/GenBank/DDBJ databases">
        <title>Arcobacter sp. nov., isolated from sea sediment.</title>
        <authorList>
            <person name="Kim W."/>
        </authorList>
    </citation>
    <scope>NUCLEOTIDE SEQUENCE [LARGE SCALE GENOMIC DNA]</scope>
    <source>
        <strain evidence="1 2">CAU 1517</strain>
    </source>
</reference>
<accession>A0A5R8XYS1</accession>
<keyword evidence="2" id="KW-1185">Reference proteome</keyword>
<proteinExistence type="predicted"/>
<organism evidence="1 2">
    <name type="scientific">Arcobacter arenosus</name>
    <dbReference type="NCBI Taxonomy" id="2576037"/>
    <lineage>
        <taxon>Bacteria</taxon>
        <taxon>Pseudomonadati</taxon>
        <taxon>Campylobacterota</taxon>
        <taxon>Epsilonproteobacteria</taxon>
        <taxon>Campylobacterales</taxon>
        <taxon>Arcobacteraceae</taxon>
        <taxon>Arcobacter</taxon>
    </lineage>
</organism>
<dbReference type="OrthoDB" id="1419830at2"/>
<name>A0A5R8XYS1_9BACT</name>
<dbReference type="RefSeq" id="WP_138153387.1">
    <property type="nucleotide sequence ID" value="NZ_VANU01000006.1"/>
</dbReference>
<evidence type="ECO:0000313" key="1">
    <source>
        <dbReference type="EMBL" id="TLP36157.1"/>
    </source>
</evidence>
<dbReference type="Proteomes" id="UP000308901">
    <property type="component" value="Unassembled WGS sequence"/>
</dbReference>
<sequence>MIKKYILVPIFILIVFSGCAKRFGYVNTYHVIEEESIVYKNYELNKKQSSYVGATMIRVNNYNKITKSSNLMKPTEDFTFNTNSSNNQIRFFKDDLFTISGSWKIDNITYTAITNRKLDSKHLLIKENGSIHNKIANVIKYGMNAGSAVTVLYTYEHKPKSVRFKTVTSTSNEMSKGQINYELIYTGLNKDSFMLTYREYTKDDLARPSFFQNLTYSKNKNQIRFRNLLIKIHSLDNEKIVFSVLEDNLI</sequence>
<gene>
    <name evidence="1" type="ORF">FDK22_12855</name>
</gene>
<evidence type="ECO:0000313" key="2">
    <source>
        <dbReference type="Proteomes" id="UP000308901"/>
    </source>
</evidence>
<dbReference type="AlphaFoldDB" id="A0A5R8XYS1"/>